<evidence type="ECO:0000256" key="1">
    <source>
        <dbReference type="SAM" id="MobiDB-lite"/>
    </source>
</evidence>
<dbReference type="PANTHER" id="PTHR39606:SF1">
    <property type="entry name" value="CELL SURFACE PROTEIN"/>
    <property type="match status" value="1"/>
</dbReference>
<feature type="compositionally biased region" description="Low complexity" evidence="1">
    <location>
        <begin position="152"/>
        <end position="163"/>
    </location>
</feature>
<dbReference type="Proteomes" id="UP001642482">
    <property type="component" value="Unassembled WGS sequence"/>
</dbReference>
<name>A0ABP0BL30_9PEZI</name>
<gene>
    <name evidence="2" type="ORF">SEUCBS140593_004009</name>
</gene>
<feature type="compositionally biased region" description="Basic and acidic residues" evidence="1">
    <location>
        <begin position="169"/>
        <end position="181"/>
    </location>
</feature>
<feature type="region of interest" description="Disordered" evidence="1">
    <location>
        <begin position="152"/>
        <end position="189"/>
    </location>
</feature>
<proteinExistence type="predicted"/>
<evidence type="ECO:0000313" key="3">
    <source>
        <dbReference type="Proteomes" id="UP001642482"/>
    </source>
</evidence>
<feature type="region of interest" description="Disordered" evidence="1">
    <location>
        <begin position="1"/>
        <end position="47"/>
    </location>
</feature>
<sequence length="189" mass="18891">MGLLHPDNRDYTTTSGAPVASGAMPAQGGNHFTGGTHHHNHAGVNPATHIPATQTAATGPAPNTAGPHRHDILNRLDPKVDSDLSKTAEAHNNSMLNPGAGYTGHTSHTGAGHHVNPAMAAGVGAVGGAGMAHHHNHHGKNATGAAVPMTAAGGMTAASGPAPNTAGPHKSDLANRLDPTVDSRTGLRK</sequence>
<keyword evidence="3" id="KW-1185">Reference proteome</keyword>
<feature type="region of interest" description="Disordered" evidence="1">
    <location>
        <begin position="52"/>
        <end position="71"/>
    </location>
</feature>
<dbReference type="PANTHER" id="PTHR39606">
    <property type="entry name" value="SURFACE PROTEIN, PUTATIVE-RELATED"/>
    <property type="match status" value="1"/>
</dbReference>
<comment type="caution">
    <text evidence="2">The sequence shown here is derived from an EMBL/GenBank/DDBJ whole genome shotgun (WGS) entry which is preliminary data.</text>
</comment>
<evidence type="ECO:0000313" key="2">
    <source>
        <dbReference type="EMBL" id="CAK7219785.1"/>
    </source>
</evidence>
<reference evidence="2 3" key="1">
    <citation type="submission" date="2024-01" db="EMBL/GenBank/DDBJ databases">
        <authorList>
            <person name="Allen C."/>
            <person name="Tagirdzhanova G."/>
        </authorList>
    </citation>
    <scope>NUCLEOTIDE SEQUENCE [LARGE SCALE GENOMIC DNA]</scope>
</reference>
<dbReference type="EMBL" id="CAWUHD010000033">
    <property type="protein sequence ID" value="CAK7219785.1"/>
    <property type="molecule type" value="Genomic_DNA"/>
</dbReference>
<feature type="region of interest" description="Disordered" evidence="1">
    <location>
        <begin position="91"/>
        <end position="116"/>
    </location>
</feature>
<protein>
    <submittedName>
        <fullName evidence="2">Uncharacterized protein</fullName>
    </submittedName>
</protein>
<organism evidence="2 3">
    <name type="scientific">Sporothrix eucalyptigena</name>
    <dbReference type="NCBI Taxonomy" id="1812306"/>
    <lineage>
        <taxon>Eukaryota</taxon>
        <taxon>Fungi</taxon>
        <taxon>Dikarya</taxon>
        <taxon>Ascomycota</taxon>
        <taxon>Pezizomycotina</taxon>
        <taxon>Sordariomycetes</taxon>
        <taxon>Sordariomycetidae</taxon>
        <taxon>Ophiostomatales</taxon>
        <taxon>Ophiostomataceae</taxon>
        <taxon>Sporothrix</taxon>
    </lineage>
</organism>
<feature type="compositionally biased region" description="Low complexity" evidence="1">
    <location>
        <begin position="52"/>
        <end position="66"/>
    </location>
</feature>
<feature type="compositionally biased region" description="Low complexity" evidence="1">
    <location>
        <begin position="99"/>
        <end position="116"/>
    </location>
</feature>
<feature type="compositionally biased region" description="Basic and acidic residues" evidence="1">
    <location>
        <begin position="1"/>
        <end position="10"/>
    </location>
</feature>
<accession>A0ABP0BL30</accession>